<dbReference type="InterPro" id="IPR052381">
    <property type="entry name" value="AAA_domain_protein"/>
</dbReference>
<dbReference type="EMBL" id="CP053843">
    <property type="protein sequence ID" value="QKF65546.1"/>
    <property type="molecule type" value="Genomic_DNA"/>
</dbReference>
<dbReference type="GO" id="GO:0005524">
    <property type="term" value="F:ATP binding"/>
    <property type="evidence" value="ECO:0007669"/>
    <property type="project" value="UniProtKB-KW"/>
</dbReference>
<keyword evidence="6" id="KW-0614">Plasmid</keyword>
<dbReference type="AlphaFoldDB" id="A0A6M8MUL9"/>
<proteinExistence type="inferred from homology"/>
<dbReference type="InterPro" id="IPR003593">
    <property type="entry name" value="AAA+_ATPase"/>
</dbReference>
<dbReference type="OrthoDB" id="9809379at2"/>
<evidence type="ECO:0000256" key="3">
    <source>
        <dbReference type="ARBA" id="ARBA00038088"/>
    </source>
</evidence>
<dbReference type="Pfam" id="PF00004">
    <property type="entry name" value="AAA"/>
    <property type="match status" value="1"/>
</dbReference>
<organism evidence="6">
    <name type="scientific">Campylobacter corcagiensis</name>
    <dbReference type="NCBI Taxonomy" id="1448857"/>
    <lineage>
        <taxon>Bacteria</taxon>
        <taxon>Pseudomonadati</taxon>
        <taxon>Campylobacterota</taxon>
        <taxon>Epsilonproteobacteria</taxon>
        <taxon>Campylobacterales</taxon>
        <taxon>Campylobacteraceae</taxon>
        <taxon>Campylobacter</taxon>
    </lineage>
</organism>
<accession>A0A6M8MUL9</accession>
<dbReference type="SUPFAM" id="SSF52540">
    <property type="entry name" value="P-loop containing nucleoside triphosphate hydrolases"/>
    <property type="match status" value="1"/>
</dbReference>
<dbReference type="InterPro" id="IPR003959">
    <property type="entry name" value="ATPase_AAA_core"/>
</dbReference>
<dbReference type="GO" id="GO:0016887">
    <property type="term" value="F:ATP hydrolysis activity"/>
    <property type="evidence" value="ECO:0007669"/>
    <property type="project" value="InterPro"/>
</dbReference>
<feature type="domain" description="AAA+ ATPase" evidence="5">
    <location>
        <begin position="169"/>
        <end position="306"/>
    </location>
</feature>
<sequence length="413" mass="46677">MINIDLSKKFIENAIEKSLNFETLTNTLHDVAGGGGKTSSQWLIAKDNLFYSSYSLKKLSEKTLSNVIVFPNLEEIRYFLRKKENYTFISPYECPKEFSDIILTIKLPNFYGILTSQEAKLGTTKAQALQEKLGISVIDSPFTMADIEGADELKKYIKELQIAETQGYKSKGIFLVGIPGTGKTFFPTCLAGELKRPLVMLNLEQLKETGSPINKINEVFEFLNNEDEPVILLIDEIEKMVGNADDPLTGRLMTILSSLGDKGSEYPNLNLLVFATANNLESILKNQPAFLRRGRFDELFFVNLPDLNSAKKVFEMYIKKYDLNSLYKITDLDELLAEIEAIYRDDNPQANKFCYTPSEIQSFVKKLKFTAIANEALTKDDIKNTIAKFIPLIKTSKEGIAKIIAQKELFIEI</sequence>
<dbReference type="InterPro" id="IPR027417">
    <property type="entry name" value="P-loop_NTPase"/>
</dbReference>
<dbReference type="RefSeq" id="WP_025803648.1">
    <property type="nucleotide sequence ID" value="NZ_CP053843.1"/>
</dbReference>
<evidence type="ECO:0000313" key="6">
    <source>
        <dbReference type="EMBL" id="QKF65546.1"/>
    </source>
</evidence>
<dbReference type="SMART" id="SM00382">
    <property type="entry name" value="AAA"/>
    <property type="match status" value="1"/>
</dbReference>
<geneLocation type="plasmid" evidence="6">
    <name>pCCORG</name>
</geneLocation>
<evidence type="ECO:0000256" key="1">
    <source>
        <dbReference type="ARBA" id="ARBA00022741"/>
    </source>
</evidence>
<evidence type="ECO:0000256" key="2">
    <source>
        <dbReference type="ARBA" id="ARBA00022840"/>
    </source>
</evidence>
<keyword evidence="2 6" id="KW-0067">ATP-binding</keyword>
<comment type="similarity">
    <text evidence="3">Belongs to the AAA ATPase family. Highly divergent.</text>
</comment>
<protein>
    <recommendedName>
        <fullName evidence="4">Uncharacterized AAA domain-containing protein ycf46</fullName>
    </recommendedName>
</protein>
<gene>
    <name evidence="6" type="ORF">CCORG_a0010</name>
</gene>
<reference evidence="6" key="1">
    <citation type="submission" date="2020-05" db="EMBL/GenBank/DDBJ databases">
        <title>Complete genome sequencing of Campylobacter and Arcobacter type strains.</title>
        <authorList>
            <person name="Miller W.G."/>
            <person name="Yee E."/>
        </authorList>
    </citation>
    <scope>NUCLEOTIDE SEQUENCE [LARGE SCALE GENOMIC DNA]</scope>
    <source>
        <strain evidence="6">LMG 27932</strain>
        <plasmid evidence="6">pCCORG</plasmid>
    </source>
</reference>
<evidence type="ECO:0000259" key="5">
    <source>
        <dbReference type="SMART" id="SM00382"/>
    </source>
</evidence>
<dbReference type="PANTHER" id="PTHR42960">
    <property type="entry name" value="YCF46 PROTEIN"/>
    <property type="match status" value="1"/>
</dbReference>
<evidence type="ECO:0000256" key="4">
    <source>
        <dbReference type="ARBA" id="ARBA00040480"/>
    </source>
</evidence>
<dbReference type="Gene3D" id="3.40.50.300">
    <property type="entry name" value="P-loop containing nucleotide triphosphate hydrolases"/>
    <property type="match status" value="1"/>
</dbReference>
<keyword evidence="1" id="KW-0547">Nucleotide-binding</keyword>
<dbReference type="PANTHER" id="PTHR42960:SF1">
    <property type="entry name" value="YCF46 PROTEIN"/>
    <property type="match status" value="1"/>
</dbReference>
<dbReference type="KEGG" id="ccor:CCORG_a0010"/>
<name>A0A6M8MUL9_9BACT</name>